<evidence type="ECO:0000313" key="3">
    <source>
        <dbReference type="Proteomes" id="UP000019116"/>
    </source>
</evidence>
<evidence type="ECO:0000313" key="2">
    <source>
        <dbReference type="EnsemblPlants" id="TraesCS2A02G225000.1.cds1"/>
    </source>
</evidence>
<reference evidence="2" key="1">
    <citation type="submission" date="2018-08" db="EMBL/GenBank/DDBJ databases">
        <authorList>
            <person name="Rossello M."/>
        </authorList>
    </citation>
    <scope>NUCLEOTIDE SEQUENCE [LARGE SCALE GENOMIC DNA]</scope>
    <source>
        <strain evidence="2">cv. Chinese Spring</strain>
    </source>
</reference>
<reference evidence="2" key="2">
    <citation type="submission" date="2018-10" db="UniProtKB">
        <authorList>
            <consortium name="EnsemblPlants"/>
        </authorList>
    </citation>
    <scope>IDENTIFICATION</scope>
</reference>
<dbReference type="AlphaFoldDB" id="A0A3B6AVV1"/>
<dbReference type="Proteomes" id="UP000019116">
    <property type="component" value="Chromosome 2A"/>
</dbReference>
<dbReference type="EnsemblPlants" id="TraesCS2A02G225000.1">
    <property type="protein sequence ID" value="TraesCS2A02G225000.1.cds1"/>
    <property type="gene ID" value="TraesCS2A02G225000"/>
</dbReference>
<evidence type="ECO:0000256" key="1">
    <source>
        <dbReference type="SAM" id="MobiDB-lite"/>
    </source>
</evidence>
<sequence>MLSSRSICVRIQKLVVLTGIGGGDHAGALEVAGAAGLALRLVVGVEGERGVAPHVVGLVAPLPGLYRRAVRPAGAACPVHGSLHRLLVRVVRRDAERPVRRVVPQETVLPGHVEQVHRRAVAVEEPPVGLRRRPRPQVLVEELVDVHARLRAGPHRRPGLLRDMLDEVGVVRVGVVLAGVRLLLAVPVGRPPGLGDQHRDAGADVEVLEGDVHRVEHGVEHVGVVEQRVGVDHLQRRRERLEHGVVDGDDATALHQRVVGVEVEHEGRGGVGEVGEEREEEGFGEGLVEVGLGRGEGLEDDGERERGGDGDGGEVGGGERGGEGLDGGEEDGERGGQGGGDLVADGDGGDEARGG</sequence>
<dbReference type="OMA" id="PGLGDQH"/>
<keyword evidence="3" id="KW-1185">Reference proteome</keyword>
<protein>
    <submittedName>
        <fullName evidence="2">Uncharacterized protein</fullName>
    </submittedName>
</protein>
<proteinExistence type="predicted"/>
<dbReference type="Gramene" id="TraesCS2A02G225000.1">
    <property type="protein sequence ID" value="TraesCS2A02G225000.1.cds1"/>
    <property type="gene ID" value="TraesCS2A02G225000"/>
</dbReference>
<feature type="region of interest" description="Disordered" evidence="1">
    <location>
        <begin position="265"/>
        <end position="355"/>
    </location>
</feature>
<organism evidence="2">
    <name type="scientific">Triticum aestivum</name>
    <name type="common">Wheat</name>
    <dbReference type="NCBI Taxonomy" id="4565"/>
    <lineage>
        <taxon>Eukaryota</taxon>
        <taxon>Viridiplantae</taxon>
        <taxon>Streptophyta</taxon>
        <taxon>Embryophyta</taxon>
        <taxon>Tracheophyta</taxon>
        <taxon>Spermatophyta</taxon>
        <taxon>Magnoliopsida</taxon>
        <taxon>Liliopsida</taxon>
        <taxon>Poales</taxon>
        <taxon>Poaceae</taxon>
        <taxon>BOP clade</taxon>
        <taxon>Pooideae</taxon>
        <taxon>Triticodae</taxon>
        <taxon>Triticeae</taxon>
        <taxon>Triticinae</taxon>
        <taxon>Triticum</taxon>
    </lineage>
</organism>
<accession>A0A3B6AVV1</accession>
<name>A0A3B6AVV1_WHEAT</name>
<dbReference type="STRING" id="4565.A0A3B6AVV1"/>
<dbReference type="Gramene" id="TraesCS2A03G0486800.1">
    <property type="protein sequence ID" value="TraesCS2A03G0486800.1.CDS1"/>
    <property type="gene ID" value="TraesCS2A03G0486800"/>
</dbReference>
<feature type="compositionally biased region" description="Acidic residues" evidence="1">
    <location>
        <begin position="274"/>
        <end position="283"/>
    </location>
</feature>